<dbReference type="PANTHER" id="PTHR34817">
    <property type="entry name" value="NUCLEOTIDYLTRANSFERASE"/>
    <property type="match status" value="1"/>
</dbReference>
<dbReference type="Proteomes" id="UP000623967">
    <property type="component" value="Unassembled WGS sequence"/>
</dbReference>
<protein>
    <submittedName>
        <fullName evidence="1">Nucleotidyltransferase domain-containing protein</fullName>
    </submittedName>
</protein>
<keyword evidence="2" id="KW-1185">Reference proteome</keyword>
<dbReference type="PANTHER" id="PTHR34817:SF2">
    <property type="entry name" value="NUCLEOTIDYLTRANSFERASE"/>
    <property type="match status" value="1"/>
</dbReference>
<reference evidence="1 2" key="1">
    <citation type="submission" date="2021-01" db="EMBL/GenBank/DDBJ databases">
        <title>Genome public.</title>
        <authorList>
            <person name="Liu C."/>
            <person name="Sun Q."/>
        </authorList>
    </citation>
    <scope>NUCLEOTIDE SEQUENCE [LARGE SCALE GENOMIC DNA]</scope>
    <source>
        <strain evidence="1 2">YIM B02564</strain>
    </source>
</reference>
<comment type="caution">
    <text evidence="1">The sequence shown here is derived from an EMBL/GenBank/DDBJ whole genome shotgun (WGS) entry which is preliminary data.</text>
</comment>
<dbReference type="InterPro" id="IPR018775">
    <property type="entry name" value="RlaP"/>
</dbReference>
<accession>A0ABS1TJU1</accession>
<proteinExistence type="predicted"/>
<dbReference type="EMBL" id="JAESWB010000045">
    <property type="protein sequence ID" value="MBL4951557.1"/>
    <property type="molecule type" value="Genomic_DNA"/>
</dbReference>
<organism evidence="1 2">
    <name type="scientific">Neobacillus paridis</name>
    <dbReference type="NCBI Taxonomy" id="2803862"/>
    <lineage>
        <taxon>Bacteria</taxon>
        <taxon>Bacillati</taxon>
        <taxon>Bacillota</taxon>
        <taxon>Bacilli</taxon>
        <taxon>Bacillales</taxon>
        <taxon>Bacillaceae</taxon>
        <taxon>Neobacillus</taxon>
    </lineage>
</organism>
<evidence type="ECO:0000313" key="2">
    <source>
        <dbReference type="Proteomes" id="UP000623967"/>
    </source>
</evidence>
<dbReference type="RefSeq" id="WP_202652844.1">
    <property type="nucleotide sequence ID" value="NZ_JAESWB010000045.1"/>
</dbReference>
<evidence type="ECO:0000313" key="1">
    <source>
        <dbReference type="EMBL" id="MBL4951557.1"/>
    </source>
</evidence>
<gene>
    <name evidence="1" type="ORF">JK635_04790</name>
</gene>
<dbReference type="Pfam" id="PF10127">
    <property type="entry name" value="RlaP"/>
    <property type="match status" value="1"/>
</dbReference>
<name>A0ABS1TJU1_9BACI</name>
<sequence length="261" mass="30541">MKETILKALKKIESDYNVKILYACEAGSRAWGVSSKDSDYDVRFIYVHKKDDYLTIDPIGIGKKRDVIELPIDDLLDITGWELTKALRLLRKSNPPLLEWLHSGIVYYQEFPTIAQMKKLTREIFAPQACLHHYLNMANKNFQGILQDGEVNSKRYLNVLRPILVANWIEKLNEFPPLDYQLLLEKCIAEGEVKGEIKALLKRKRLGEKQAEKLQIDVINEFFIEEISRLREWIKTLNVYLQDFSPQLDLLFRNTLDEVWA</sequence>